<keyword evidence="1" id="KW-0472">Membrane</keyword>
<proteinExistence type="predicted"/>
<keyword evidence="1" id="KW-1133">Transmembrane helix</keyword>
<dbReference type="EMBL" id="CAEZTA010000115">
    <property type="protein sequence ID" value="CAB4559084.1"/>
    <property type="molecule type" value="Genomic_DNA"/>
</dbReference>
<reference evidence="2" key="1">
    <citation type="submission" date="2020-05" db="EMBL/GenBank/DDBJ databases">
        <authorList>
            <person name="Chiriac C."/>
            <person name="Salcher M."/>
            <person name="Ghai R."/>
            <person name="Kavagutti S V."/>
        </authorList>
    </citation>
    <scope>NUCLEOTIDE SEQUENCE</scope>
</reference>
<gene>
    <name evidence="2" type="ORF">UFOPK1541_00755</name>
</gene>
<evidence type="ECO:0000313" key="2">
    <source>
        <dbReference type="EMBL" id="CAB4559084.1"/>
    </source>
</evidence>
<feature type="transmembrane region" description="Helical" evidence="1">
    <location>
        <begin position="102"/>
        <end position="122"/>
    </location>
</feature>
<dbReference type="AlphaFoldDB" id="A0A6J6D6U3"/>
<feature type="transmembrane region" description="Helical" evidence="1">
    <location>
        <begin position="39"/>
        <end position="60"/>
    </location>
</feature>
<name>A0A6J6D6U3_9ZZZZ</name>
<organism evidence="2">
    <name type="scientific">freshwater metagenome</name>
    <dbReference type="NCBI Taxonomy" id="449393"/>
    <lineage>
        <taxon>unclassified sequences</taxon>
        <taxon>metagenomes</taxon>
        <taxon>ecological metagenomes</taxon>
    </lineage>
</organism>
<evidence type="ECO:0000256" key="1">
    <source>
        <dbReference type="SAM" id="Phobius"/>
    </source>
</evidence>
<sequence>MATTAKKIAVKKTSIKKTVAKKSAVKEQVSHQGVDWLSLYLYAVSLITLLVCLFTVISLINRGLDLVVPDYGYVDPYAVQNGTKVDPEVIKQANIDQNRRNAIRGITSSLVTLLVTVPVYLYHWKMVRKLAR</sequence>
<protein>
    <submittedName>
        <fullName evidence="2">Unannotated protein</fullName>
    </submittedName>
</protein>
<accession>A0A6J6D6U3</accession>
<keyword evidence="1" id="KW-0812">Transmembrane</keyword>